<dbReference type="AlphaFoldDB" id="A0A7Z9BPK1"/>
<feature type="domain" description="PIN" evidence="1">
    <location>
        <begin position="1"/>
        <end position="116"/>
    </location>
</feature>
<protein>
    <recommendedName>
        <fullName evidence="1">PIN domain-containing protein</fullName>
    </recommendedName>
</protein>
<dbReference type="SMART" id="SM00670">
    <property type="entry name" value="PINc"/>
    <property type="match status" value="1"/>
</dbReference>
<dbReference type="PANTHER" id="PTHR34610">
    <property type="entry name" value="SSL7007 PROTEIN"/>
    <property type="match status" value="1"/>
</dbReference>
<evidence type="ECO:0000313" key="3">
    <source>
        <dbReference type="Proteomes" id="UP000184550"/>
    </source>
</evidence>
<gene>
    <name evidence="2" type="ORF">PL8927_600043</name>
</gene>
<dbReference type="EMBL" id="CZCU02000136">
    <property type="protein sequence ID" value="VXD17644.1"/>
    <property type="molecule type" value="Genomic_DNA"/>
</dbReference>
<dbReference type="NCBIfam" id="TIGR00305">
    <property type="entry name" value="putative toxin-antitoxin system toxin component, PIN family"/>
    <property type="match status" value="1"/>
</dbReference>
<dbReference type="InterPro" id="IPR002716">
    <property type="entry name" value="PIN_dom"/>
</dbReference>
<evidence type="ECO:0000259" key="1">
    <source>
        <dbReference type="SMART" id="SM00670"/>
    </source>
</evidence>
<comment type="caution">
    <text evidence="2">The sequence shown here is derived from an EMBL/GenBank/DDBJ whole genome shotgun (WGS) entry which is preliminary data.</text>
</comment>
<keyword evidence="3" id="KW-1185">Reference proteome</keyword>
<sequence>MRIVLDTNTVISGLFWRGKPFQVLELMRLGRIKVYTSGAILEELLDVLNRPKFSTRLALLGFSPQEVVNSLMSWVEVVEIGEVEKIVISDPDDDQIIACAKLGLAEKVTEKETNDKLANEVRRVNQFFWRKGVNR</sequence>
<name>A0A7Z9BPK1_9CYAN</name>
<dbReference type="RefSeq" id="WP_197047390.1">
    <property type="nucleotide sequence ID" value="NZ_LR734869.1"/>
</dbReference>
<evidence type="ECO:0000313" key="2">
    <source>
        <dbReference type="EMBL" id="VXD17644.1"/>
    </source>
</evidence>
<dbReference type="InterPro" id="IPR029060">
    <property type="entry name" value="PIN-like_dom_sf"/>
</dbReference>
<reference evidence="2" key="1">
    <citation type="submission" date="2019-10" db="EMBL/GenBank/DDBJ databases">
        <authorList>
            <consortium name="Genoscope - CEA"/>
            <person name="William W."/>
        </authorList>
    </citation>
    <scope>NUCLEOTIDE SEQUENCE [LARGE SCALE GENOMIC DNA]</scope>
    <source>
        <strain evidence="2">BBR_PRJEB10992</strain>
    </source>
</reference>
<dbReference type="PANTHER" id="PTHR34610:SF3">
    <property type="entry name" value="SSL7007 PROTEIN"/>
    <property type="match status" value="1"/>
</dbReference>
<organism evidence="2 3">
    <name type="scientific">Planktothrix serta PCC 8927</name>
    <dbReference type="NCBI Taxonomy" id="671068"/>
    <lineage>
        <taxon>Bacteria</taxon>
        <taxon>Bacillati</taxon>
        <taxon>Cyanobacteriota</taxon>
        <taxon>Cyanophyceae</taxon>
        <taxon>Oscillatoriophycideae</taxon>
        <taxon>Oscillatoriales</taxon>
        <taxon>Microcoleaceae</taxon>
        <taxon>Planktothrix</taxon>
    </lineage>
</organism>
<accession>A0A7Z9BPK1</accession>
<dbReference type="Pfam" id="PF13470">
    <property type="entry name" value="PIN_3"/>
    <property type="match status" value="1"/>
</dbReference>
<proteinExistence type="predicted"/>
<dbReference type="Proteomes" id="UP000184550">
    <property type="component" value="Unassembled WGS sequence"/>
</dbReference>
<dbReference type="InterPro" id="IPR002850">
    <property type="entry name" value="PIN_toxin-like"/>
</dbReference>
<dbReference type="SUPFAM" id="SSF88723">
    <property type="entry name" value="PIN domain-like"/>
    <property type="match status" value="1"/>
</dbReference>